<feature type="domain" description="HTH araC/xylS-type" evidence="3">
    <location>
        <begin position="1"/>
        <end position="47"/>
    </location>
</feature>
<dbReference type="InterPro" id="IPR009057">
    <property type="entry name" value="Homeodomain-like_sf"/>
</dbReference>
<keyword evidence="2" id="KW-0804">Transcription</keyword>
<keyword evidence="1" id="KW-0805">Transcription regulation</keyword>
<dbReference type="Gene3D" id="1.10.10.60">
    <property type="entry name" value="Homeodomain-like"/>
    <property type="match status" value="1"/>
</dbReference>
<evidence type="ECO:0000256" key="2">
    <source>
        <dbReference type="ARBA" id="ARBA00023163"/>
    </source>
</evidence>
<organism evidence="4 5">
    <name type="scientific">Duganella vulcania</name>
    <dbReference type="NCBI Taxonomy" id="2692166"/>
    <lineage>
        <taxon>Bacteria</taxon>
        <taxon>Pseudomonadati</taxon>
        <taxon>Pseudomonadota</taxon>
        <taxon>Betaproteobacteria</taxon>
        <taxon>Burkholderiales</taxon>
        <taxon>Oxalobacteraceae</taxon>
        <taxon>Telluria group</taxon>
        <taxon>Duganella</taxon>
    </lineage>
</organism>
<dbReference type="GO" id="GO:0003700">
    <property type="term" value="F:DNA-binding transcription factor activity"/>
    <property type="evidence" value="ECO:0007669"/>
    <property type="project" value="InterPro"/>
</dbReference>
<dbReference type="AlphaFoldDB" id="A0A845GZB5"/>
<reference evidence="4" key="1">
    <citation type="submission" date="2019-12" db="EMBL/GenBank/DDBJ databases">
        <title>Novel species isolated from a subtropical stream in China.</title>
        <authorList>
            <person name="Lu H."/>
        </authorList>
    </citation>
    <scope>NUCLEOTIDE SEQUENCE [LARGE SCALE GENOMIC DNA]</scope>
    <source>
        <strain evidence="4">FT81W</strain>
    </source>
</reference>
<dbReference type="Pfam" id="PF12833">
    <property type="entry name" value="HTH_18"/>
    <property type="match status" value="1"/>
</dbReference>
<comment type="caution">
    <text evidence="4">The sequence shown here is derived from an EMBL/GenBank/DDBJ whole genome shotgun (WGS) entry which is preliminary data.</text>
</comment>
<gene>
    <name evidence="4" type="ORF">GTP90_32940</name>
</gene>
<dbReference type="EMBL" id="WWCX01000137">
    <property type="protein sequence ID" value="MYM98662.1"/>
    <property type="molecule type" value="Genomic_DNA"/>
</dbReference>
<dbReference type="GO" id="GO:0043565">
    <property type="term" value="F:sequence-specific DNA binding"/>
    <property type="evidence" value="ECO:0007669"/>
    <property type="project" value="InterPro"/>
</dbReference>
<name>A0A845GZB5_9BURK</name>
<evidence type="ECO:0000313" key="4">
    <source>
        <dbReference type="EMBL" id="MYM98662.1"/>
    </source>
</evidence>
<evidence type="ECO:0000313" key="5">
    <source>
        <dbReference type="Proteomes" id="UP000447355"/>
    </source>
</evidence>
<dbReference type="RefSeq" id="WP_161087467.1">
    <property type="nucleotide sequence ID" value="NZ_WWCX01000137.1"/>
</dbReference>
<dbReference type="InterPro" id="IPR018060">
    <property type="entry name" value="HTH_AraC"/>
</dbReference>
<dbReference type="SUPFAM" id="SSF46689">
    <property type="entry name" value="Homeodomain-like"/>
    <property type="match status" value="1"/>
</dbReference>
<evidence type="ECO:0000259" key="3">
    <source>
        <dbReference type="PROSITE" id="PS01124"/>
    </source>
</evidence>
<dbReference type="Proteomes" id="UP000447355">
    <property type="component" value="Unassembled WGS sequence"/>
</dbReference>
<proteinExistence type="predicted"/>
<sequence length="47" mass="5369">MRHRLVGLLQTTGWSAPMVAEACGYQTHARFSSRFRERYGCPPSTVR</sequence>
<dbReference type="PROSITE" id="PS01124">
    <property type="entry name" value="HTH_ARAC_FAMILY_2"/>
    <property type="match status" value="1"/>
</dbReference>
<accession>A0A845GZB5</accession>
<protein>
    <submittedName>
        <fullName evidence="4">Helix-turn-helix domain-containing protein</fullName>
    </submittedName>
</protein>
<evidence type="ECO:0000256" key="1">
    <source>
        <dbReference type="ARBA" id="ARBA00023015"/>
    </source>
</evidence>